<feature type="domain" description="Toprim" evidence="16">
    <location>
        <begin position="272"/>
        <end position="354"/>
    </location>
</feature>
<dbReference type="Gene3D" id="3.90.980.10">
    <property type="entry name" value="DNA primase, catalytic core, N-terminal domain"/>
    <property type="match status" value="1"/>
</dbReference>
<evidence type="ECO:0000313" key="18">
    <source>
        <dbReference type="Proteomes" id="UP000035503"/>
    </source>
</evidence>
<dbReference type="EMBL" id="CP004021">
    <property type="protein sequence ID" value="AKK19798.1"/>
    <property type="molecule type" value="Genomic_DNA"/>
</dbReference>
<dbReference type="PIRSF" id="PIRSF002811">
    <property type="entry name" value="DnaG"/>
    <property type="match status" value="1"/>
</dbReference>
<dbReference type="SUPFAM" id="SSF56731">
    <property type="entry name" value="DNA primase core"/>
    <property type="match status" value="1"/>
</dbReference>
<proteinExistence type="inferred from homology"/>
<keyword evidence="15" id="KW-0175">Coiled coil</keyword>
<comment type="catalytic activity">
    <reaction evidence="12">
        <text>ssDNA + n NTP = ssDNA/pppN(pN)n-1 hybrid + (n-1) diphosphate.</text>
        <dbReference type="EC" id="2.7.7.101"/>
    </reaction>
</comment>
<evidence type="ECO:0000256" key="11">
    <source>
        <dbReference type="ARBA" id="ARBA00023163"/>
    </source>
</evidence>
<keyword evidence="9" id="KW-0460">Magnesium</keyword>
<evidence type="ECO:0000256" key="10">
    <source>
        <dbReference type="ARBA" id="ARBA00023125"/>
    </source>
</evidence>
<keyword evidence="11 12" id="KW-0804">Transcription</keyword>
<dbReference type="SMART" id="SM00493">
    <property type="entry name" value="TOPRIM"/>
    <property type="match status" value="1"/>
</dbReference>
<keyword evidence="5 12" id="KW-0235">DNA replication</keyword>
<keyword evidence="18" id="KW-1185">Reference proteome</keyword>
<evidence type="ECO:0000256" key="6">
    <source>
        <dbReference type="ARBA" id="ARBA00022723"/>
    </source>
</evidence>
<dbReference type="Proteomes" id="UP000035503">
    <property type="component" value="Chromosome"/>
</dbReference>
<keyword evidence="2 12" id="KW-0639">Primosome</keyword>
<evidence type="ECO:0000256" key="4">
    <source>
        <dbReference type="ARBA" id="ARBA00022695"/>
    </source>
</evidence>
<keyword evidence="7 12" id="KW-0863">Zinc-finger</keyword>
<evidence type="ECO:0000256" key="15">
    <source>
        <dbReference type="SAM" id="Coils"/>
    </source>
</evidence>
<dbReference type="Pfam" id="PF08275">
    <property type="entry name" value="DNAG_N"/>
    <property type="match status" value="1"/>
</dbReference>
<accession>A0A0G3I5Q5</accession>
<evidence type="ECO:0000313" key="17">
    <source>
        <dbReference type="EMBL" id="AKK19798.1"/>
    </source>
</evidence>
<dbReference type="GO" id="GO:0003899">
    <property type="term" value="F:DNA-directed RNA polymerase activity"/>
    <property type="evidence" value="ECO:0007669"/>
    <property type="project" value="UniProtKB-UniRule"/>
</dbReference>
<comment type="function">
    <text evidence="12 13">RNA polymerase that catalyzes the synthesis of short RNA molecules used as primers for DNA polymerase during DNA replication.</text>
</comment>
<dbReference type="EC" id="2.7.7.101" evidence="12"/>
<evidence type="ECO:0000256" key="13">
    <source>
        <dbReference type="PIRNR" id="PIRNR002811"/>
    </source>
</evidence>
<dbReference type="CDD" id="cd03364">
    <property type="entry name" value="TOPRIM_DnaG_primases"/>
    <property type="match status" value="1"/>
</dbReference>
<dbReference type="Pfam" id="PF01807">
    <property type="entry name" value="Zn_ribbon_DnaG"/>
    <property type="match status" value="1"/>
</dbReference>
<dbReference type="PROSITE" id="PS50880">
    <property type="entry name" value="TOPRIM"/>
    <property type="match status" value="1"/>
</dbReference>
<dbReference type="AlphaFoldDB" id="A0A0G3I5Q5"/>
<organism evidence="17 18">
    <name type="scientific">Candidatus Liberibacter africanus PTSAPSY</name>
    <dbReference type="NCBI Taxonomy" id="1277257"/>
    <lineage>
        <taxon>Bacteria</taxon>
        <taxon>Pseudomonadati</taxon>
        <taxon>Pseudomonadota</taxon>
        <taxon>Alphaproteobacteria</taxon>
        <taxon>Hyphomicrobiales</taxon>
        <taxon>Rhizobiaceae</taxon>
        <taxon>Liberibacter</taxon>
    </lineage>
</organism>
<dbReference type="SUPFAM" id="SSF57783">
    <property type="entry name" value="Zinc beta-ribbon"/>
    <property type="match status" value="1"/>
</dbReference>
<dbReference type="InterPro" id="IPR006295">
    <property type="entry name" value="DNA_primase_DnaG"/>
</dbReference>
<name>A0A0G3I5Q5_LIBAF</name>
<dbReference type="InterPro" id="IPR002694">
    <property type="entry name" value="Znf_CHC2"/>
</dbReference>
<dbReference type="SMART" id="SM00400">
    <property type="entry name" value="ZnF_CHCC"/>
    <property type="match status" value="1"/>
</dbReference>
<dbReference type="NCBIfam" id="TIGR01391">
    <property type="entry name" value="dnaG"/>
    <property type="match status" value="1"/>
</dbReference>
<sequence>MNYYRDFIKDLIISIPLSGLIGQHVDWDRKKTNSVKGDYWACCPFHNEKTPSFHCDDRKGFYYCFGCHATGDHLAFLSALFGCSFIESVQKLAAIAGVSLPVIDPTLEKKAKIQTSLIHLMETAAHFFSCSLKKTHDKRLQFYLDERGINSSSVEIFKLGYASDNRHSLREYLLQKGFSQEKIIEAGLLIYGDNITTPYDRFRNRLIFPIFSSRGKVIAFGGRALSKGDNVKYLNSPETILFHKGKNLYNFFGALNYIQKSTRQDMQRKTSSFIVLVEGYVDVISLHQAGIQNVVSSLGTALTEYQLRLLWKLSSRVVLCFDGDDPGLRAAYNAIDLVLNHLIPGNRVSFILLSGGEDPDSFVRSYGKEAFERLIMESLPLVDMLWNRETANYSFDTPDARAELEVRLKNCVNYIKDQKLRYYYMQVIKDRLNKLFRQNITEHSAYNRYWKKNARYKDQKGPSQRLMQSSLVQGKLSTKPSLREAALLLTLINHPIILQEQYQELADIRYDNEELQKMWTFLFSDFVVQKDFSHEVLNKKLCARGFSELLKRLDKQIRDAGLWSATPEAHIVDVRQGYQQALALYKRFRLLSRQKEDIEKQIAQVTARGEEKKADFLMSTLHEIHLQIHQIESQEAMIEGFGKMSGRS</sequence>
<keyword evidence="10 12" id="KW-0238">DNA-binding</keyword>
<dbReference type="KEGG" id="lau:G293_00770"/>
<comment type="domain">
    <text evidence="12">Contains an N-terminal zinc-binding domain, a central core domain that contains the primase activity, and a C-terminal DnaB-binding domain.</text>
</comment>
<dbReference type="GO" id="GO:0005737">
    <property type="term" value="C:cytoplasm"/>
    <property type="evidence" value="ECO:0007669"/>
    <property type="project" value="TreeGrafter"/>
</dbReference>
<feature type="coiled-coil region" evidence="15">
    <location>
        <begin position="588"/>
        <end position="615"/>
    </location>
</feature>
<evidence type="ECO:0000256" key="1">
    <source>
        <dbReference type="ARBA" id="ARBA00022478"/>
    </source>
</evidence>
<dbReference type="PANTHER" id="PTHR30313:SF2">
    <property type="entry name" value="DNA PRIMASE"/>
    <property type="match status" value="1"/>
</dbReference>
<dbReference type="GO" id="GO:0003677">
    <property type="term" value="F:DNA binding"/>
    <property type="evidence" value="ECO:0007669"/>
    <property type="project" value="UniProtKB-KW"/>
</dbReference>
<dbReference type="InterPro" id="IPR030846">
    <property type="entry name" value="DnaG_bac"/>
</dbReference>
<evidence type="ECO:0000256" key="3">
    <source>
        <dbReference type="ARBA" id="ARBA00022679"/>
    </source>
</evidence>
<dbReference type="STRING" id="1277257.G293_00770"/>
<gene>
    <name evidence="12" type="primary">dnaG</name>
    <name evidence="17" type="ORF">G293_00770</name>
</gene>
<dbReference type="InterPro" id="IPR013264">
    <property type="entry name" value="DNAG_N"/>
</dbReference>
<reference evidence="17 18" key="1">
    <citation type="journal article" date="2015" name="Genome Announc.">
        <title>Complete Genome Sequence of 'Candidatus Liberibacter africanus,' a Bacterium Associated with Citrus Huanglongbing.</title>
        <authorList>
            <person name="Lin H."/>
            <person name="Pietersen G."/>
            <person name="Han C."/>
            <person name="Read D.A."/>
            <person name="Lou B."/>
            <person name="Gupta G."/>
            <person name="Civerolo E.L."/>
        </authorList>
    </citation>
    <scope>NUCLEOTIDE SEQUENCE [LARGE SCALE GENOMIC DNA]</scope>
    <source>
        <strain evidence="17 18">PTSAPSY</strain>
    </source>
</reference>
<evidence type="ECO:0000256" key="5">
    <source>
        <dbReference type="ARBA" id="ARBA00022705"/>
    </source>
</evidence>
<comment type="subunit">
    <text evidence="12">Monomer. Interacts with DnaB.</text>
</comment>
<evidence type="ECO:0000256" key="14">
    <source>
        <dbReference type="PIRSR" id="PIRSR002811-1"/>
    </source>
</evidence>
<dbReference type="HAMAP" id="MF_00974">
    <property type="entry name" value="DNA_primase_DnaG"/>
    <property type="match status" value="1"/>
</dbReference>
<evidence type="ECO:0000256" key="9">
    <source>
        <dbReference type="ARBA" id="ARBA00022842"/>
    </source>
</evidence>
<dbReference type="GO" id="GO:1990077">
    <property type="term" value="C:primosome complex"/>
    <property type="evidence" value="ECO:0007669"/>
    <property type="project" value="UniProtKB-KW"/>
</dbReference>
<dbReference type="Gene3D" id="3.40.1360.10">
    <property type="match status" value="1"/>
</dbReference>
<dbReference type="OrthoDB" id="9803773at2"/>
<dbReference type="GO" id="GO:0006269">
    <property type="term" value="P:DNA replication, synthesis of primer"/>
    <property type="evidence" value="ECO:0007669"/>
    <property type="project" value="UniProtKB-UniRule"/>
</dbReference>
<feature type="zinc finger region" description="CHC2-type" evidence="12 14">
    <location>
        <begin position="43"/>
        <end position="67"/>
    </location>
</feature>
<keyword evidence="6 12" id="KW-0479">Metal-binding</keyword>
<dbReference type="GO" id="GO:0000428">
    <property type="term" value="C:DNA-directed RNA polymerase complex"/>
    <property type="evidence" value="ECO:0007669"/>
    <property type="project" value="UniProtKB-KW"/>
</dbReference>
<dbReference type="InterPro" id="IPR037068">
    <property type="entry name" value="DNA_primase_core_N_sf"/>
</dbReference>
<dbReference type="InterPro" id="IPR050219">
    <property type="entry name" value="DnaG_primase"/>
</dbReference>
<dbReference type="InterPro" id="IPR036977">
    <property type="entry name" value="DNA_primase_Znf_CHC2"/>
</dbReference>
<evidence type="ECO:0000259" key="16">
    <source>
        <dbReference type="PROSITE" id="PS50880"/>
    </source>
</evidence>
<dbReference type="Gene3D" id="3.90.580.10">
    <property type="entry name" value="Zinc finger, CHC2-type domain"/>
    <property type="match status" value="1"/>
</dbReference>
<keyword evidence="8 12" id="KW-0862">Zinc</keyword>
<evidence type="ECO:0000256" key="8">
    <source>
        <dbReference type="ARBA" id="ARBA00022833"/>
    </source>
</evidence>
<keyword evidence="1 12" id="KW-0240">DNA-directed RNA polymerase</keyword>
<dbReference type="Pfam" id="PF13155">
    <property type="entry name" value="Toprim_2"/>
    <property type="match status" value="1"/>
</dbReference>
<evidence type="ECO:0000256" key="12">
    <source>
        <dbReference type="HAMAP-Rule" id="MF_00974"/>
    </source>
</evidence>
<dbReference type="RefSeq" id="WP_047263879.1">
    <property type="nucleotide sequence ID" value="NZ_CP004021.1"/>
</dbReference>
<keyword evidence="4 12" id="KW-0548">Nucleotidyltransferase</keyword>
<evidence type="ECO:0000256" key="7">
    <source>
        <dbReference type="ARBA" id="ARBA00022771"/>
    </source>
</evidence>
<comment type="similarity">
    <text evidence="12 13">Belongs to the DnaG primase family.</text>
</comment>
<dbReference type="PATRIC" id="fig|1277257.4.peg.173"/>
<dbReference type="PANTHER" id="PTHR30313">
    <property type="entry name" value="DNA PRIMASE"/>
    <property type="match status" value="1"/>
</dbReference>
<dbReference type="InterPro" id="IPR034151">
    <property type="entry name" value="TOPRIM_DnaG_bac"/>
</dbReference>
<protein>
    <recommendedName>
        <fullName evidence="12 13">DNA primase</fullName>
        <ecNumber evidence="12">2.7.7.101</ecNumber>
    </recommendedName>
</protein>
<evidence type="ECO:0000256" key="2">
    <source>
        <dbReference type="ARBA" id="ARBA00022515"/>
    </source>
</evidence>
<dbReference type="InterPro" id="IPR006171">
    <property type="entry name" value="TOPRIM_dom"/>
</dbReference>
<keyword evidence="3 12" id="KW-0808">Transferase</keyword>
<comment type="cofactor">
    <cofactor evidence="12 13 14">
        <name>Zn(2+)</name>
        <dbReference type="ChEBI" id="CHEBI:29105"/>
    </cofactor>
    <text evidence="12 13 14">Binds 1 zinc ion per monomer.</text>
</comment>
<dbReference type="GO" id="GO:0008270">
    <property type="term" value="F:zinc ion binding"/>
    <property type="evidence" value="ECO:0007669"/>
    <property type="project" value="UniProtKB-UniRule"/>
</dbReference>